<reference evidence="2" key="2">
    <citation type="journal article" date="2014" name="ISME J.">
        <title>Microbial stratification in low pH oxic and suboxic macroscopic growths along an acid mine drainage.</title>
        <authorList>
            <person name="Mendez-Garcia C."/>
            <person name="Mesa V."/>
            <person name="Sprenger R.R."/>
            <person name="Richter M."/>
            <person name="Diez M.S."/>
            <person name="Solano J."/>
            <person name="Bargiela R."/>
            <person name="Golyshina O.V."/>
            <person name="Manteca A."/>
            <person name="Ramos J.L."/>
            <person name="Gallego J.R."/>
            <person name="Llorente I."/>
            <person name="Martins Dos Santos V.A."/>
            <person name="Jensen O.N."/>
            <person name="Pelaez A.I."/>
            <person name="Sanchez J."/>
            <person name="Ferrer M."/>
        </authorList>
    </citation>
    <scope>NUCLEOTIDE SEQUENCE</scope>
</reference>
<keyword evidence="2" id="KW-0808">Transferase</keyword>
<dbReference type="Gene3D" id="3.40.640.10">
    <property type="entry name" value="Type I PLP-dependent aspartate aminotransferase-like (Major domain)"/>
    <property type="match status" value="1"/>
</dbReference>
<reference evidence="2" key="1">
    <citation type="submission" date="2013-08" db="EMBL/GenBank/DDBJ databases">
        <authorList>
            <person name="Mendez C."/>
            <person name="Richter M."/>
            <person name="Ferrer M."/>
            <person name="Sanchez J."/>
        </authorList>
    </citation>
    <scope>NUCLEOTIDE SEQUENCE</scope>
</reference>
<evidence type="ECO:0000313" key="2">
    <source>
        <dbReference type="EMBL" id="EQD31827.1"/>
    </source>
</evidence>
<keyword evidence="1" id="KW-0663">Pyridoxal phosphate</keyword>
<proteinExistence type="predicted"/>
<comment type="caution">
    <text evidence="2">The sequence shown here is derived from an EMBL/GenBank/DDBJ whole genome shotgun (WGS) entry which is preliminary data.</text>
</comment>
<dbReference type="AlphaFoldDB" id="T0YIP0"/>
<dbReference type="InterPro" id="IPR015422">
    <property type="entry name" value="PyrdxlP-dep_Trfase_small"/>
</dbReference>
<keyword evidence="2" id="KW-0032">Aminotransferase</keyword>
<dbReference type="EMBL" id="AUZY01012014">
    <property type="protein sequence ID" value="EQD31827.1"/>
    <property type="molecule type" value="Genomic_DNA"/>
</dbReference>
<protein>
    <submittedName>
        <fullName evidence="2">Acetylornithine and succinylornithine aminotransferase</fullName>
    </submittedName>
</protein>
<evidence type="ECO:0000256" key="1">
    <source>
        <dbReference type="ARBA" id="ARBA00022898"/>
    </source>
</evidence>
<dbReference type="Pfam" id="PF00202">
    <property type="entry name" value="Aminotran_3"/>
    <property type="match status" value="1"/>
</dbReference>
<dbReference type="GO" id="GO:0008483">
    <property type="term" value="F:transaminase activity"/>
    <property type="evidence" value="ECO:0007669"/>
    <property type="project" value="UniProtKB-KW"/>
</dbReference>
<dbReference type="InterPro" id="IPR015424">
    <property type="entry name" value="PyrdxlP-dep_Trfase"/>
</dbReference>
<dbReference type="Gene3D" id="3.90.1150.10">
    <property type="entry name" value="Aspartate Aminotransferase, domain 1"/>
    <property type="match status" value="1"/>
</dbReference>
<dbReference type="SUPFAM" id="SSF53383">
    <property type="entry name" value="PLP-dependent transferases"/>
    <property type="match status" value="1"/>
</dbReference>
<gene>
    <name evidence="2" type="ORF">B1B_17967</name>
</gene>
<dbReference type="InterPro" id="IPR005814">
    <property type="entry name" value="Aminotrans_3"/>
</dbReference>
<accession>T0YIP0</accession>
<dbReference type="GO" id="GO:0030170">
    <property type="term" value="F:pyridoxal phosphate binding"/>
    <property type="evidence" value="ECO:0007669"/>
    <property type="project" value="InterPro"/>
</dbReference>
<dbReference type="InterPro" id="IPR015421">
    <property type="entry name" value="PyrdxlP-dep_Trfase_major"/>
</dbReference>
<name>T0YIP0_9ZZZZ</name>
<feature type="non-terminal residue" evidence="2">
    <location>
        <position position="104"/>
    </location>
</feature>
<organism evidence="2">
    <name type="scientific">mine drainage metagenome</name>
    <dbReference type="NCBI Taxonomy" id="410659"/>
    <lineage>
        <taxon>unclassified sequences</taxon>
        <taxon>metagenomes</taxon>
        <taxon>ecological metagenomes</taxon>
    </lineage>
</organism>
<sequence length="104" mass="10923">MSGPVPGVPPPEPPSRAFVAPSRALRTIVRGEGAALWDAAGRRFVDLGATHGVGNLGASHPEVVAAIRRQAGELLYLGTGYDVPIRSAFMERLTGLLPPTLDRV</sequence>